<accession>A0A642VAX3</accession>
<feature type="chain" id="PRO_5024830568" evidence="1">
    <location>
        <begin position="20"/>
        <end position="255"/>
    </location>
</feature>
<evidence type="ECO:0000256" key="1">
    <source>
        <dbReference type="SAM" id="SignalP"/>
    </source>
</evidence>
<reference evidence="2" key="1">
    <citation type="journal article" date="2019" name="G3 (Bethesda)">
        <title>Genome Assemblies of Two Rare Opportunistic Yeast Pathogens: Diutina rugosa (syn. Candida rugosa) and Trichomonascus ciferrii (syn. Candida ciferrii).</title>
        <authorList>
            <person name="Mixao V."/>
            <person name="Saus E."/>
            <person name="Hansen A.P."/>
            <person name="Lass-Florl C."/>
            <person name="Gabaldon T."/>
        </authorList>
    </citation>
    <scope>NUCLEOTIDE SEQUENCE</scope>
    <source>
        <strain evidence="2">CBS 4856</strain>
    </source>
</reference>
<keyword evidence="3" id="KW-1185">Reference proteome</keyword>
<dbReference type="EMBL" id="SWFS01000072">
    <property type="protein sequence ID" value="KAA8916988.1"/>
    <property type="molecule type" value="Genomic_DNA"/>
</dbReference>
<protein>
    <submittedName>
        <fullName evidence="2">Uncharacterized protein</fullName>
    </submittedName>
</protein>
<feature type="signal peptide" evidence="1">
    <location>
        <begin position="1"/>
        <end position="19"/>
    </location>
</feature>
<keyword evidence="1" id="KW-0732">Signal</keyword>
<dbReference type="AlphaFoldDB" id="A0A642VAX3"/>
<dbReference type="VEuPathDB" id="FungiDB:TRICI_000854"/>
<name>A0A642VAX3_9ASCO</name>
<comment type="caution">
    <text evidence="2">The sequence shown here is derived from an EMBL/GenBank/DDBJ whole genome shotgun (WGS) entry which is preliminary data.</text>
</comment>
<gene>
    <name evidence="2" type="ORF">TRICI_000854</name>
</gene>
<dbReference type="Proteomes" id="UP000761534">
    <property type="component" value="Unassembled WGS sequence"/>
</dbReference>
<organism evidence="2 3">
    <name type="scientific">Trichomonascus ciferrii</name>
    <dbReference type="NCBI Taxonomy" id="44093"/>
    <lineage>
        <taxon>Eukaryota</taxon>
        <taxon>Fungi</taxon>
        <taxon>Dikarya</taxon>
        <taxon>Ascomycota</taxon>
        <taxon>Saccharomycotina</taxon>
        <taxon>Dipodascomycetes</taxon>
        <taxon>Dipodascales</taxon>
        <taxon>Trichomonascaceae</taxon>
        <taxon>Trichomonascus</taxon>
        <taxon>Trichomonascus ciferrii complex</taxon>
    </lineage>
</organism>
<evidence type="ECO:0000313" key="2">
    <source>
        <dbReference type="EMBL" id="KAA8916988.1"/>
    </source>
</evidence>
<evidence type="ECO:0000313" key="3">
    <source>
        <dbReference type="Proteomes" id="UP000761534"/>
    </source>
</evidence>
<proteinExistence type="predicted"/>
<sequence length="255" mass="26027">MKSTTSVALVLALAQLVAGAQNAQTTDLVPYKRSDVVGIDEVDLPDSVIEARGFGLGGFKSMLGQCLGGVNSLVSGMHSAGGGMSLGSLTSHIGTLNDLCGQVSGYTNTASSSSSINTNQIVNMVQPFVNKVTDACQMMIPQIVNAGTQIQPQVVNNLQSNLQSVINVSQNNGVSTDQLKSMVDKLNNAPAIKSGGYSMGTTIGTTMGTTIGNNLPVETGGANAAMPSGTTPDPSTLGGLSVGSQEFCQKYCSSN</sequence>